<keyword evidence="3" id="KW-1185">Reference proteome</keyword>
<dbReference type="AlphaFoldDB" id="A0A2C8FBN2"/>
<name>A0A2C8FBN2_9BACT</name>
<reference evidence="3" key="1">
    <citation type="submission" date="2017-09" db="EMBL/GenBank/DDBJ databases">
        <authorList>
            <person name="Regsiter A."/>
            <person name="William W."/>
        </authorList>
    </citation>
    <scope>NUCLEOTIDE SEQUENCE [LARGE SCALE GENOMIC DNA]</scope>
    <source>
        <strain evidence="3">500-1</strain>
    </source>
</reference>
<accession>A0A2C8FBN2</accession>
<evidence type="ECO:0000313" key="2">
    <source>
        <dbReference type="EMBL" id="SOB59837.1"/>
    </source>
</evidence>
<gene>
    <name evidence="2" type="ORF">DPRO_2927</name>
</gene>
<dbReference type="Proteomes" id="UP000219215">
    <property type="component" value="Chromosome DPRO"/>
</dbReference>
<keyword evidence="1" id="KW-0812">Transmembrane</keyword>
<organism evidence="2 3">
    <name type="scientific">Pseudodesulfovibrio profundus</name>
    <dbReference type="NCBI Taxonomy" id="57320"/>
    <lineage>
        <taxon>Bacteria</taxon>
        <taxon>Pseudomonadati</taxon>
        <taxon>Thermodesulfobacteriota</taxon>
        <taxon>Desulfovibrionia</taxon>
        <taxon>Desulfovibrionales</taxon>
        <taxon>Desulfovibrionaceae</taxon>
    </lineage>
</organism>
<dbReference type="KEGG" id="pprf:DPRO_2927"/>
<evidence type="ECO:0000256" key="1">
    <source>
        <dbReference type="SAM" id="Phobius"/>
    </source>
</evidence>
<protein>
    <submittedName>
        <fullName evidence="2">Uncharacterized protein</fullName>
    </submittedName>
</protein>
<proteinExistence type="predicted"/>
<evidence type="ECO:0000313" key="3">
    <source>
        <dbReference type="Proteomes" id="UP000219215"/>
    </source>
</evidence>
<keyword evidence="1" id="KW-1133">Transmembrane helix</keyword>
<keyword evidence="1" id="KW-0472">Membrane</keyword>
<sequence>MSTGHRILIKNGKLLALALAGIIVVAGYFCLPWVQQQLKIDACLDRGGRWDYAAERCSDSKPTNN</sequence>
<dbReference type="EMBL" id="LT907975">
    <property type="protein sequence ID" value="SOB59837.1"/>
    <property type="molecule type" value="Genomic_DNA"/>
</dbReference>
<feature type="transmembrane region" description="Helical" evidence="1">
    <location>
        <begin position="12"/>
        <end position="34"/>
    </location>
</feature>